<comment type="caution">
    <text evidence="1">The sequence shown here is derived from an EMBL/GenBank/DDBJ whole genome shotgun (WGS) entry which is preliminary data.</text>
</comment>
<protein>
    <submittedName>
        <fullName evidence="1">Gliding motility lipoprotein GldB</fullName>
    </submittedName>
</protein>
<sequence length="319" mass="37377">MKKIILFTLTLLAFYSCKNEDAVEEEISKIDTNVTVERFDRAFAEAKPEDLGKLKKTFPFFFSSRIPDSVFIEQMKDSFQIELNNAAKEKFGDFKTETNEIEGLFQHLKYYNKTFKEPRVIVFTNYVHYREKQVVTDTVVLLAVDNYLGADHKFYGNFPKYIAQNLKPSQLVVDLAKEYAEKQIFQSQKKTFLDEMIFFGKQLYFKDKVIPFKTDAEKIGYTQEQLDFANTNEDMIWTEFVENEMLYNTDSSLPARFIADAPFSKFQLELDNETPGRLGQFIGWQIVKAYMKNNEVSLQEMMQTDAIDIFNKSNYKPSK</sequence>
<dbReference type="InterPro" id="IPR019853">
    <property type="entry name" value="GldB-like"/>
</dbReference>
<evidence type="ECO:0000313" key="2">
    <source>
        <dbReference type="Proteomes" id="UP001597548"/>
    </source>
</evidence>
<dbReference type="EMBL" id="JBHUOS010000007">
    <property type="protein sequence ID" value="MFD2915562.1"/>
    <property type="molecule type" value="Genomic_DNA"/>
</dbReference>
<name>A0ABW5ZRK1_9FLAO</name>
<keyword evidence="1" id="KW-0449">Lipoprotein</keyword>
<proteinExistence type="predicted"/>
<dbReference type="PROSITE" id="PS51257">
    <property type="entry name" value="PROKAR_LIPOPROTEIN"/>
    <property type="match status" value="1"/>
</dbReference>
<organism evidence="1 2">
    <name type="scientific">Psychroserpens luteus</name>
    <dbReference type="NCBI Taxonomy" id="1434066"/>
    <lineage>
        <taxon>Bacteria</taxon>
        <taxon>Pseudomonadati</taxon>
        <taxon>Bacteroidota</taxon>
        <taxon>Flavobacteriia</taxon>
        <taxon>Flavobacteriales</taxon>
        <taxon>Flavobacteriaceae</taxon>
        <taxon>Psychroserpens</taxon>
    </lineage>
</organism>
<dbReference type="NCBIfam" id="TIGR03514">
    <property type="entry name" value="GldB_lipo"/>
    <property type="match status" value="1"/>
</dbReference>
<evidence type="ECO:0000313" key="1">
    <source>
        <dbReference type="EMBL" id="MFD2915562.1"/>
    </source>
</evidence>
<dbReference type="RefSeq" id="WP_194509545.1">
    <property type="nucleotide sequence ID" value="NZ_JADILU010000008.1"/>
</dbReference>
<dbReference type="Proteomes" id="UP001597548">
    <property type="component" value="Unassembled WGS sequence"/>
</dbReference>
<dbReference type="Pfam" id="PF25594">
    <property type="entry name" value="GldB_lipo"/>
    <property type="match status" value="1"/>
</dbReference>
<accession>A0ABW5ZRK1</accession>
<gene>
    <name evidence="1" type="primary">gldB</name>
    <name evidence="1" type="ORF">ACFS29_07930</name>
</gene>
<reference evidence="2" key="1">
    <citation type="journal article" date="2019" name="Int. J. Syst. Evol. Microbiol.">
        <title>The Global Catalogue of Microorganisms (GCM) 10K type strain sequencing project: providing services to taxonomists for standard genome sequencing and annotation.</title>
        <authorList>
            <consortium name="The Broad Institute Genomics Platform"/>
            <consortium name="The Broad Institute Genome Sequencing Center for Infectious Disease"/>
            <person name="Wu L."/>
            <person name="Ma J."/>
        </authorList>
    </citation>
    <scope>NUCLEOTIDE SEQUENCE [LARGE SCALE GENOMIC DNA]</scope>
    <source>
        <strain evidence="2">KCTC 32514</strain>
    </source>
</reference>
<keyword evidence="2" id="KW-1185">Reference proteome</keyword>